<evidence type="ECO:0000313" key="13">
    <source>
        <dbReference type="EMBL" id="KAF7714651.1"/>
    </source>
</evidence>
<evidence type="ECO:0000256" key="6">
    <source>
        <dbReference type="ARBA" id="ARBA00023163"/>
    </source>
</evidence>
<feature type="compositionally biased region" description="Basic and acidic residues" evidence="11">
    <location>
        <begin position="64"/>
        <end position="73"/>
    </location>
</feature>
<feature type="compositionally biased region" description="Low complexity" evidence="11">
    <location>
        <begin position="168"/>
        <end position="179"/>
    </location>
</feature>
<dbReference type="AlphaFoldDB" id="A0A8J8W1J6"/>
<accession>A0A8J8W1J6</accession>
<feature type="region of interest" description="Disordered" evidence="11">
    <location>
        <begin position="157"/>
        <end position="211"/>
    </location>
</feature>
<keyword evidence="5" id="KW-0010">Activator</keyword>
<gene>
    <name evidence="13" type="ORF">PECM_007942</name>
</gene>
<dbReference type="Pfam" id="PF00172">
    <property type="entry name" value="Zn_clus"/>
    <property type="match status" value="1"/>
</dbReference>
<keyword evidence="6" id="KW-0804">Transcription</keyword>
<reference evidence="13" key="1">
    <citation type="journal article" date="2020" name="Front. Microbiol.">
        <title>Gene regulatory networks of Penicillium echinulatum 2HH and Penicillium oxalicum 114-2 inferred by a computational biology approach.</title>
        <authorList>
            <person name="Lenz A.R."/>
            <person name="Galan-Vasquez E."/>
            <person name="Balbinot E."/>
            <person name="De Abreu F.P."/>
            <person name="De Oliveira N.S."/>
            <person name="Da Rosa L.O."/>
            <person name="De Avila E Silva S."/>
            <person name="Camassola M."/>
            <person name="Dillon A.J.P."/>
            <person name="Perez-Rueda E."/>
        </authorList>
    </citation>
    <scope>NUCLEOTIDE SEQUENCE</scope>
    <source>
        <strain evidence="13">S1M29</strain>
    </source>
</reference>
<feature type="compositionally biased region" description="Polar residues" evidence="11">
    <location>
        <begin position="16"/>
        <end position="34"/>
    </location>
</feature>
<evidence type="ECO:0000256" key="7">
    <source>
        <dbReference type="ARBA" id="ARBA00023242"/>
    </source>
</evidence>
<name>A0A8J8W1J6_9EURO</name>
<evidence type="ECO:0000256" key="11">
    <source>
        <dbReference type="SAM" id="MobiDB-lite"/>
    </source>
</evidence>
<comment type="similarity">
    <text evidence="8">Belongs to the xlnR/xlr1 family.</text>
</comment>
<organism evidence="13 14">
    <name type="scientific">Penicillium ucsense</name>
    <dbReference type="NCBI Taxonomy" id="2839758"/>
    <lineage>
        <taxon>Eukaryota</taxon>
        <taxon>Fungi</taxon>
        <taxon>Dikarya</taxon>
        <taxon>Ascomycota</taxon>
        <taxon>Pezizomycotina</taxon>
        <taxon>Eurotiomycetes</taxon>
        <taxon>Eurotiomycetidae</taxon>
        <taxon>Eurotiales</taxon>
        <taxon>Aspergillaceae</taxon>
        <taxon>Penicillium</taxon>
    </lineage>
</organism>
<dbReference type="InterPro" id="IPR001138">
    <property type="entry name" value="Zn2Cys6_DnaBD"/>
</dbReference>
<evidence type="ECO:0000256" key="5">
    <source>
        <dbReference type="ARBA" id="ARBA00023159"/>
    </source>
</evidence>
<proteinExistence type="inferred from homology"/>
<dbReference type="PANTHER" id="PTHR47663:SF1">
    <property type="entry name" value="XYLANOLYTIC TRANSCRIPTIONAL ACTIVATOR XLNR-RELATED"/>
    <property type="match status" value="1"/>
</dbReference>
<dbReference type="Gene3D" id="4.10.240.10">
    <property type="entry name" value="Zn(2)-C6 fungal-type DNA-binding domain"/>
    <property type="match status" value="1"/>
</dbReference>
<feature type="compositionally biased region" description="Polar residues" evidence="11">
    <location>
        <begin position="75"/>
        <end position="86"/>
    </location>
</feature>
<feature type="domain" description="Zn(2)-C6 fungal-type" evidence="12">
    <location>
        <begin position="123"/>
        <end position="152"/>
    </location>
</feature>
<evidence type="ECO:0000256" key="2">
    <source>
        <dbReference type="ARBA" id="ARBA00022833"/>
    </source>
</evidence>
<dbReference type="SUPFAM" id="SSF57701">
    <property type="entry name" value="Zn2/Cys6 DNA-binding domain"/>
    <property type="match status" value="1"/>
</dbReference>
<evidence type="ECO:0000259" key="12">
    <source>
        <dbReference type="PROSITE" id="PS50048"/>
    </source>
</evidence>
<evidence type="ECO:0000256" key="10">
    <source>
        <dbReference type="ARBA" id="ARBA00041954"/>
    </source>
</evidence>
<evidence type="ECO:0000256" key="8">
    <source>
        <dbReference type="ARBA" id="ARBA00037990"/>
    </source>
</evidence>
<dbReference type="GO" id="GO:0000981">
    <property type="term" value="F:DNA-binding transcription factor activity, RNA polymerase II-specific"/>
    <property type="evidence" value="ECO:0007669"/>
    <property type="project" value="InterPro"/>
</dbReference>
<keyword evidence="4" id="KW-0238">DNA-binding</keyword>
<evidence type="ECO:0000256" key="4">
    <source>
        <dbReference type="ARBA" id="ARBA00023125"/>
    </source>
</evidence>
<keyword evidence="2" id="KW-0862">Zinc</keyword>
<feature type="non-terminal residue" evidence="13">
    <location>
        <position position="1"/>
    </location>
</feature>
<dbReference type="EMBL" id="WIWV01000078">
    <property type="protein sequence ID" value="KAF7714651.1"/>
    <property type="molecule type" value="Genomic_DNA"/>
</dbReference>
<dbReference type="Proteomes" id="UP000631181">
    <property type="component" value="Unassembled WGS sequence"/>
</dbReference>
<dbReference type="GO" id="GO:0003677">
    <property type="term" value="F:DNA binding"/>
    <property type="evidence" value="ECO:0007669"/>
    <property type="project" value="UniProtKB-KW"/>
</dbReference>
<dbReference type="CDD" id="cd00067">
    <property type="entry name" value="GAL4"/>
    <property type="match status" value="1"/>
</dbReference>
<dbReference type="InterPro" id="IPR051439">
    <property type="entry name" value="XlnR/Xlr1"/>
</dbReference>
<dbReference type="GO" id="GO:0010604">
    <property type="term" value="P:positive regulation of macromolecule metabolic process"/>
    <property type="evidence" value="ECO:0007669"/>
    <property type="project" value="UniProtKB-ARBA"/>
</dbReference>
<dbReference type="OrthoDB" id="10261408at2759"/>
<keyword evidence="1" id="KW-0479">Metal-binding</keyword>
<evidence type="ECO:0000256" key="1">
    <source>
        <dbReference type="ARBA" id="ARBA00022723"/>
    </source>
</evidence>
<keyword evidence="14" id="KW-1185">Reference proteome</keyword>
<evidence type="ECO:0000256" key="3">
    <source>
        <dbReference type="ARBA" id="ARBA00023015"/>
    </source>
</evidence>
<dbReference type="PANTHER" id="PTHR47663">
    <property type="entry name" value="XYLANOLYTIC TRANSCRIPTIONAL ACTIVATOR XLNR-RELATED"/>
    <property type="match status" value="1"/>
</dbReference>
<dbReference type="FunFam" id="4.10.240.10:FF:000004">
    <property type="entry name" value="Xylanolytic transcriptional activator XlnR"/>
    <property type="match status" value="1"/>
</dbReference>
<sequence length="211" mass="22809">MSATSTSLRSFAKSYSPFSSRPQPQRMAQSQTPGLDTLAEGSQYALEQLQLARQASASNPPIDVESKPIHENESIEPQSYRETNGNHPMGRAASQSHDSLVDARSAIRKNSSTSAVRRRISRACDQCNQLRTKCDGQQPCAHCIEFGLSCEYARERKKRGKASKKDLAAAAAVASSNSDKGQHEGGSANGNSPIRQGSHDVNVPYDSPFDA</sequence>
<protein>
    <recommendedName>
        <fullName evidence="9">Xylanolytic transcriptional activator xlnR</fullName>
    </recommendedName>
    <alternativeName>
        <fullName evidence="10">Xylanase regulator</fullName>
    </alternativeName>
</protein>
<comment type="caution">
    <text evidence="13">The sequence shown here is derived from an EMBL/GenBank/DDBJ whole genome shotgun (WGS) entry which is preliminary data.</text>
</comment>
<dbReference type="PROSITE" id="PS50048">
    <property type="entry name" value="ZN2_CY6_FUNGAL_2"/>
    <property type="match status" value="1"/>
</dbReference>
<dbReference type="SMART" id="SM00066">
    <property type="entry name" value="GAL4"/>
    <property type="match status" value="1"/>
</dbReference>
<dbReference type="InterPro" id="IPR036864">
    <property type="entry name" value="Zn2-C6_fun-type_DNA-bd_sf"/>
</dbReference>
<keyword evidence="3" id="KW-0805">Transcription regulation</keyword>
<keyword evidence="7" id="KW-0539">Nucleus</keyword>
<evidence type="ECO:0000313" key="14">
    <source>
        <dbReference type="Proteomes" id="UP000631181"/>
    </source>
</evidence>
<evidence type="ECO:0000256" key="9">
    <source>
        <dbReference type="ARBA" id="ARBA00040261"/>
    </source>
</evidence>
<dbReference type="GO" id="GO:0008270">
    <property type="term" value="F:zinc ion binding"/>
    <property type="evidence" value="ECO:0007669"/>
    <property type="project" value="InterPro"/>
</dbReference>
<feature type="region of interest" description="Disordered" evidence="11">
    <location>
        <begin position="1"/>
        <end position="101"/>
    </location>
</feature>